<reference evidence="12 13" key="1">
    <citation type="submission" date="2019-08" db="EMBL/GenBank/DDBJ databases">
        <title>In-depth cultivation of the pig gut microbiome towards novel bacterial diversity and tailored functional studies.</title>
        <authorList>
            <person name="Wylensek D."/>
            <person name="Hitch T.C.A."/>
            <person name="Clavel T."/>
        </authorList>
    </citation>
    <scope>NUCLEOTIDE SEQUENCE [LARGE SCALE GENOMIC DNA]</scope>
    <source>
        <strain evidence="12 13">WCA-389-WT-5B</strain>
    </source>
</reference>
<dbReference type="GO" id="GO:0032259">
    <property type="term" value="P:methylation"/>
    <property type="evidence" value="ECO:0007669"/>
    <property type="project" value="UniProtKB-KW"/>
</dbReference>
<keyword evidence="4 12" id="KW-0808">Transferase</keyword>
<accession>A0A6N7VVF0</accession>
<feature type="coiled-coil region" evidence="8">
    <location>
        <begin position="488"/>
        <end position="515"/>
    </location>
</feature>
<dbReference type="InterPro" id="IPR038333">
    <property type="entry name" value="T1MK-like_N_sf"/>
</dbReference>
<proteinExistence type="inferred from homology"/>
<protein>
    <recommendedName>
        <fullName evidence="2">site-specific DNA-methyltransferase (adenine-specific)</fullName>
        <ecNumber evidence="2">2.1.1.72</ecNumber>
    </recommendedName>
</protein>
<evidence type="ECO:0000313" key="12">
    <source>
        <dbReference type="EMBL" id="MSS81015.1"/>
    </source>
</evidence>
<keyword evidence="6" id="KW-0680">Restriction system</keyword>
<evidence type="ECO:0000259" key="11">
    <source>
        <dbReference type="Pfam" id="PF12161"/>
    </source>
</evidence>
<feature type="transmembrane region" description="Helical" evidence="9">
    <location>
        <begin position="384"/>
        <end position="407"/>
    </location>
</feature>
<dbReference type="Pfam" id="PF12161">
    <property type="entry name" value="HsdM_N"/>
    <property type="match status" value="1"/>
</dbReference>
<dbReference type="PANTHER" id="PTHR42933:SF1">
    <property type="entry name" value="SITE-SPECIFIC DNA-METHYLTRANSFERASE (ADENINE-SPECIFIC)"/>
    <property type="match status" value="1"/>
</dbReference>
<keyword evidence="9" id="KW-0812">Transmembrane</keyword>
<dbReference type="SUPFAM" id="SSF53335">
    <property type="entry name" value="S-adenosyl-L-methionine-dependent methyltransferases"/>
    <property type="match status" value="1"/>
</dbReference>
<dbReference type="GO" id="GO:0003677">
    <property type="term" value="F:DNA binding"/>
    <property type="evidence" value="ECO:0007669"/>
    <property type="project" value="InterPro"/>
</dbReference>
<evidence type="ECO:0000313" key="13">
    <source>
        <dbReference type="Proteomes" id="UP000441455"/>
    </source>
</evidence>
<dbReference type="PANTHER" id="PTHR42933">
    <property type="entry name" value="SLR6095 PROTEIN"/>
    <property type="match status" value="1"/>
</dbReference>
<dbReference type="Pfam" id="PF02384">
    <property type="entry name" value="N6_Mtase"/>
    <property type="match status" value="1"/>
</dbReference>
<dbReference type="InterPro" id="IPR003356">
    <property type="entry name" value="DNA_methylase_A-5"/>
</dbReference>
<dbReference type="PRINTS" id="PR00507">
    <property type="entry name" value="N12N6MTFRASE"/>
</dbReference>
<name>A0A6N7VVF0_ACIFE</name>
<dbReference type="InterPro" id="IPR004546">
    <property type="entry name" value="Restrct_endonuc_T1M"/>
</dbReference>
<dbReference type="EMBL" id="VULN01000001">
    <property type="protein sequence ID" value="MSS81015.1"/>
    <property type="molecule type" value="Genomic_DNA"/>
</dbReference>
<evidence type="ECO:0000256" key="6">
    <source>
        <dbReference type="ARBA" id="ARBA00022747"/>
    </source>
</evidence>
<gene>
    <name evidence="12" type="ORF">FX155_00025</name>
</gene>
<evidence type="ECO:0000259" key="10">
    <source>
        <dbReference type="Pfam" id="PF02384"/>
    </source>
</evidence>
<keyword evidence="5" id="KW-0949">S-adenosyl-L-methionine</keyword>
<keyword evidence="9" id="KW-0472">Membrane</keyword>
<evidence type="ECO:0000256" key="1">
    <source>
        <dbReference type="ARBA" id="ARBA00006594"/>
    </source>
</evidence>
<dbReference type="RefSeq" id="WP_154487220.1">
    <property type="nucleotide sequence ID" value="NZ_VULN01000001.1"/>
</dbReference>
<dbReference type="NCBIfam" id="TIGR00497">
    <property type="entry name" value="hsdM"/>
    <property type="match status" value="1"/>
</dbReference>
<organism evidence="12 13">
    <name type="scientific">Acidaminococcus fermentans</name>
    <dbReference type="NCBI Taxonomy" id="905"/>
    <lineage>
        <taxon>Bacteria</taxon>
        <taxon>Bacillati</taxon>
        <taxon>Bacillota</taxon>
        <taxon>Negativicutes</taxon>
        <taxon>Acidaminococcales</taxon>
        <taxon>Acidaminococcaceae</taxon>
        <taxon>Acidaminococcus</taxon>
    </lineage>
</organism>
<comment type="catalytic activity">
    <reaction evidence="7">
        <text>a 2'-deoxyadenosine in DNA + S-adenosyl-L-methionine = an N(6)-methyl-2'-deoxyadenosine in DNA + S-adenosyl-L-homocysteine + H(+)</text>
        <dbReference type="Rhea" id="RHEA:15197"/>
        <dbReference type="Rhea" id="RHEA-COMP:12418"/>
        <dbReference type="Rhea" id="RHEA-COMP:12419"/>
        <dbReference type="ChEBI" id="CHEBI:15378"/>
        <dbReference type="ChEBI" id="CHEBI:57856"/>
        <dbReference type="ChEBI" id="CHEBI:59789"/>
        <dbReference type="ChEBI" id="CHEBI:90615"/>
        <dbReference type="ChEBI" id="CHEBI:90616"/>
        <dbReference type="EC" id="2.1.1.72"/>
    </reaction>
</comment>
<dbReference type="AlphaFoldDB" id="A0A6N7VVF0"/>
<evidence type="ECO:0000256" key="7">
    <source>
        <dbReference type="ARBA" id="ARBA00047942"/>
    </source>
</evidence>
<dbReference type="InterPro" id="IPR029063">
    <property type="entry name" value="SAM-dependent_MTases_sf"/>
</dbReference>
<evidence type="ECO:0000256" key="5">
    <source>
        <dbReference type="ARBA" id="ARBA00022691"/>
    </source>
</evidence>
<feature type="domain" description="N6 adenine-specific DNA methyltransferase N-terminal" evidence="11">
    <location>
        <begin position="8"/>
        <end position="166"/>
    </location>
</feature>
<evidence type="ECO:0000256" key="2">
    <source>
        <dbReference type="ARBA" id="ARBA00011900"/>
    </source>
</evidence>
<dbReference type="GO" id="GO:0008170">
    <property type="term" value="F:N-methyltransferase activity"/>
    <property type="evidence" value="ECO:0007669"/>
    <property type="project" value="InterPro"/>
</dbReference>
<evidence type="ECO:0000256" key="8">
    <source>
        <dbReference type="SAM" id="Coils"/>
    </source>
</evidence>
<comment type="caution">
    <text evidence="12">The sequence shown here is derived from an EMBL/GenBank/DDBJ whole genome shotgun (WGS) entry which is preliminary data.</text>
</comment>
<dbReference type="InterPro" id="IPR022749">
    <property type="entry name" value="D12N6_MeTrfase_N"/>
</dbReference>
<dbReference type="Gene3D" id="1.20.1260.30">
    <property type="match status" value="1"/>
</dbReference>
<sequence>MSTDEKSLEQVLWDSANVMRQTMGAASYMNYALGLIFYKHLSDKTLEAAANVLVDAGEVDPEQVATEEQRQAVYKQYYDDEDAHEDLLSSMDMDYKIKPDFTFAAQMDAIRKQTFQLENLNQAFRDIEQSNSDLLGHLFDDVDLYSTKLGSTPQKRNDMIAQVMEALSPLNLDSHSGDVLGDAYEYLIGTFASDMGQKAGEFYTPQPVSQLLTHIVTRGQEDKKGFSAYDPAMGSGSLLLNVRHYIQDADSIEYYGQEIKTATYNLARMNMIIHGIAATNQHLRNADTLDRDWPTDEVTDFDGVMMNPPYSQNWSADKGFLQDPRFADYGVLAPKSKADYAFLLHGLYHLKATGTMGIVLPHGVLFRGAAEGKIRQKLLEKGNIYAVIGLPAGIFYSTGIPTIIMVLKKDRPGRDVLFIDGSQEFEKGKAKNTLTQANIQKLFQAYTDRKDVDKFAHVASFEEIQENDFNLNIPRYVDTSEPEPEIDLGELNQEMTETDQQLQATEKELLAMMDELTTDDPKKAKDLQDLLHLFQ</sequence>
<keyword evidence="9" id="KW-1133">Transmembrane helix</keyword>
<keyword evidence="8" id="KW-0175">Coiled coil</keyword>
<dbReference type="GO" id="GO:0009007">
    <property type="term" value="F:site-specific DNA-methyltransferase (adenine-specific) activity"/>
    <property type="evidence" value="ECO:0007669"/>
    <property type="project" value="UniProtKB-EC"/>
</dbReference>
<keyword evidence="3 12" id="KW-0489">Methyltransferase</keyword>
<dbReference type="Gene3D" id="3.40.50.150">
    <property type="entry name" value="Vaccinia Virus protein VP39"/>
    <property type="match status" value="1"/>
</dbReference>
<feature type="domain" description="DNA methylase adenine-specific" evidence="10">
    <location>
        <begin position="176"/>
        <end position="481"/>
    </location>
</feature>
<evidence type="ECO:0000256" key="4">
    <source>
        <dbReference type="ARBA" id="ARBA00022679"/>
    </source>
</evidence>
<dbReference type="GO" id="GO:0009307">
    <property type="term" value="P:DNA restriction-modification system"/>
    <property type="evidence" value="ECO:0007669"/>
    <property type="project" value="UniProtKB-KW"/>
</dbReference>
<dbReference type="InterPro" id="IPR051537">
    <property type="entry name" value="DNA_Adenine_Mtase"/>
</dbReference>
<evidence type="ECO:0000256" key="3">
    <source>
        <dbReference type="ARBA" id="ARBA00022603"/>
    </source>
</evidence>
<dbReference type="EC" id="2.1.1.72" evidence="2"/>
<comment type="similarity">
    <text evidence="1">Belongs to the N(4)/N(6)-methyltransferase family.</text>
</comment>
<evidence type="ECO:0000256" key="9">
    <source>
        <dbReference type="SAM" id="Phobius"/>
    </source>
</evidence>
<dbReference type="OrthoDB" id="9814572at2"/>
<dbReference type="Proteomes" id="UP000441455">
    <property type="component" value="Unassembled WGS sequence"/>
</dbReference>